<keyword evidence="4" id="KW-1185">Reference proteome</keyword>
<evidence type="ECO:0000256" key="1">
    <source>
        <dbReference type="SAM" id="MobiDB-lite"/>
    </source>
</evidence>
<evidence type="ECO:0000256" key="2">
    <source>
        <dbReference type="SAM" id="Phobius"/>
    </source>
</evidence>
<sequence length="90" mass="9975">MESSKAEFSTNTEDVQTDEDFDPDGVVPTVTITGEPDPSLYRQNSLGSSLARRRCVVRLDGHRYTIGWSFVTLVCLSVMSLVYVFPCSGH</sequence>
<name>A0ABD0L534_9CAEN</name>
<feature type="compositionally biased region" description="Polar residues" evidence="1">
    <location>
        <begin position="1"/>
        <end position="14"/>
    </location>
</feature>
<keyword evidence="2" id="KW-0812">Transmembrane</keyword>
<gene>
    <name evidence="3" type="ORF">BaRGS_00014329</name>
</gene>
<feature type="transmembrane region" description="Helical" evidence="2">
    <location>
        <begin position="66"/>
        <end position="85"/>
    </location>
</feature>
<proteinExistence type="predicted"/>
<dbReference type="Proteomes" id="UP001519460">
    <property type="component" value="Unassembled WGS sequence"/>
</dbReference>
<dbReference type="EMBL" id="JACVVK020000083">
    <property type="protein sequence ID" value="KAK7494437.1"/>
    <property type="molecule type" value="Genomic_DNA"/>
</dbReference>
<comment type="caution">
    <text evidence="3">The sequence shown here is derived from an EMBL/GenBank/DDBJ whole genome shotgun (WGS) entry which is preliminary data.</text>
</comment>
<keyword evidence="2" id="KW-0472">Membrane</keyword>
<feature type="region of interest" description="Disordered" evidence="1">
    <location>
        <begin position="1"/>
        <end position="44"/>
    </location>
</feature>
<reference evidence="3 4" key="1">
    <citation type="journal article" date="2023" name="Sci. Data">
        <title>Genome assembly of the Korean intertidal mud-creeper Batillaria attramentaria.</title>
        <authorList>
            <person name="Patra A.K."/>
            <person name="Ho P.T."/>
            <person name="Jun S."/>
            <person name="Lee S.J."/>
            <person name="Kim Y."/>
            <person name="Won Y.J."/>
        </authorList>
    </citation>
    <scope>NUCLEOTIDE SEQUENCE [LARGE SCALE GENOMIC DNA]</scope>
    <source>
        <strain evidence="3">Wonlab-2016</strain>
    </source>
</reference>
<dbReference type="AlphaFoldDB" id="A0ABD0L534"/>
<accession>A0ABD0L534</accession>
<evidence type="ECO:0000313" key="4">
    <source>
        <dbReference type="Proteomes" id="UP001519460"/>
    </source>
</evidence>
<keyword evidence="2" id="KW-1133">Transmembrane helix</keyword>
<evidence type="ECO:0000313" key="3">
    <source>
        <dbReference type="EMBL" id="KAK7494437.1"/>
    </source>
</evidence>
<organism evidence="3 4">
    <name type="scientific">Batillaria attramentaria</name>
    <dbReference type="NCBI Taxonomy" id="370345"/>
    <lineage>
        <taxon>Eukaryota</taxon>
        <taxon>Metazoa</taxon>
        <taxon>Spiralia</taxon>
        <taxon>Lophotrochozoa</taxon>
        <taxon>Mollusca</taxon>
        <taxon>Gastropoda</taxon>
        <taxon>Caenogastropoda</taxon>
        <taxon>Sorbeoconcha</taxon>
        <taxon>Cerithioidea</taxon>
        <taxon>Batillariidae</taxon>
        <taxon>Batillaria</taxon>
    </lineage>
</organism>
<protein>
    <submittedName>
        <fullName evidence="3">Uncharacterized protein</fullName>
    </submittedName>
</protein>